<accession>A0A150LPZ8</accession>
<comment type="similarity">
    <text evidence="1">Belongs to the peptidase S16 family.</text>
</comment>
<dbReference type="NCBIfam" id="NF041438">
    <property type="entry name" value="SepM_fam_S16"/>
    <property type="match status" value="1"/>
</dbReference>
<protein>
    <recommendedName>
        <fullName evidence="1">endopeptidase La</fullName>
        <ecNumber evidence="1">3.4.21.53</ecNumber>
    </recommendedName>
</protein>
<name>A0A150LPZ8_9BACI</name>
<reference evidence="4 5" key="1">
    <citation type="submission" date="2016-01" db="EMBL/GenBank/DDBJ databases">
        <title>Draft Genome Sequences of Seven Thermophilic Sporeformers Isolated from Foods.</title>
        <authorList>
            <person name="Berendsen E.M."/>
            <person name="Wells-Bennik M.H."/>
            <person name="Krawcyk A.O."/>
            <person name="De Jong A."/>
            <person name="Holsappel S."/>
            <person name="Eijlander R.T."/>
            <person name="Kuipers O.P."/>
        </authorList>
    </citation>
    <scope>NUCLEOTIDE SEQUENCE [LARGE SCALE GENOMIC DNA]</scope>
    <source>
        <strain evidence="4 5">B4135</strain>
    </source>
</reference>
<keyword evidence="1" id="KW-0645">Protease</keyword>
<sequence length="338" mass="37633">MRKKRMRVPLLLAAAVVLFAAFFPLPYYVTRPGMAKELDSVVHVENGDRAEGKFFLTTVRMGRATIITYLMAKFQDYSEILPLDSVRLENETDEEFNVRQLYYMEESKENAIQAAFKAAGESYEVRHKGVYVLGVVKGMPAEGVLQAGDRIIAVDGKTFDSSDRFISYVQSKKEGEKITVTFLRKGKEHRKKILVRRIPELDKPGIGITLVEDKEVKTKREVTIDTEEIGGPSAGLMFTLEIYNQLTKGDLTKGYRIAGTGTIESDGKVGPIGGVDQKVIAADKEGAEIFFAPNEKGKRDSDYQMAVETAKRIGSKMKIVPVDTLSDALAYLESLPEK</sequence>
<dbReference type="PROSITE" id="PS50106">
    <property type="entry name" value="PDZ"/>
    <property type="match status" value="1"/>
</dbReference>
<dbReference type="InterPro" id="IPR001478">
    <property type="entry name" value="PDZ"/>
</dbReference>
<dbReference type="GO" id="GO:0005524">
    <property type="term" value="F:ATP binding"/>
    <property type="evidence" value="ECO:0007669"/>
    <property type="project" value="InterPro"/>
</dbReference>
<evidence type="ECO:0000313" key="5">
    <source>
        <dbReference type="Proteomes" id="UP000075683"/>
    </source>
</evidence>
<gene>
    <name evidence="4" type="ORF">B4135_2758</name>
</gene>
<dbReference type="PANTHER" id="PTHR10046">
    <property type="entry name" value="ATP DEPENDENT LON PROTEASE FAMILY MEMBER"/>
    <property type="match status" value="1"/>
</dbReference>
<feature type="domain" description="Lon proteolytic" evidence="3">
    <location>
        <begin position="227"/>
        <end position="335"/>
    </location>
</feature>
<keyword evidence="1" id="KW-0378">Hydrolase</keyword>
<dbReference type="Pfam" id="PF13180">
    <property type="entry name" value="PDZ_2"/>
    <property type="match status" value="1"/>
</dbReference>
<dbReference type="SUPFAM" id="SSF54211">
    <property type="entry name" value="Ribosomal protein S5 domain 2-like"/>
    <property type="match status" value="1"/>
</dbReference>
<evidence type="ECO:0000259" key="3">
    <source>
        <dbReference type="PROSITE" id="PS51786"/>
    </source>
</evidence>
<dbReference type="InterPro" id="IPR036034">
    <property type="entry name" value="PDZ_sf"/>
</dbReference>
<dbReference type="AlphaFoldDB" id="A0A150LPZ8"/>
<dbReference type="PATRIC" id="fig|301148.3.peg.264"/>
<comment type="catalytic activity">
    <reaction evidence="1">
        <text>Hydrolysis of proteins in presence of ATP.</text>
        <dbReference type="EC" id="3.4.21.53"/>
    </reaction>
</comment>
<dbReference type="SMART" id="SM00228">
    <property type="entry name" value="PDZ"/>
    <property type="match status" value="1"/>
</dbReference>
<feature type="active site" evidence="1">
    <location>
        <position position="278"/>
    </location>
</feature>
<dbReference type="EC" id="3.4.21.53" evidence="1"/>
<organism evidence="4 5">
    <name type="scientific">Caldibacillus debilis</name>
    <dbReference type="NCBI Taxonomy" id="301148"/>
    <lineage>
        <taxon>Bacteria</taxon>
        <taxon>Bacillati</taxon>
        <taxon>Bacillota</taxon>
        <taxon>Bacilli</taxon>
        <taxon>Bacillales</taxon>
        <taxon>Bacillaceae</taxon>
        <taxon>Caldibacillus</taxon>
    </lineage>
</organism>
<dbReference type="STRING" id="301148.B4135_2758"/>
<dbReference type="Gene3D" id="3.30.230.10">
    <property type="match status" value="1"/>
</dbReference>
<dbReference type="PROSITE" id="PS51786">
    <property type="entry name" value="LON_PROTEOLYTIC"/>
    <property type="match status" value="1"/>
</dbReference>
<dbReference type="RefSeq" id="WP_321164619.1">
    <property type="nucleotide sequence ID" value="NZ_LQYT01000073.1"/>
</dbReference>
<dbReference type="InterPro" id="IPR020568">
    <property type="entry name" value="Ribosomal_Su5_D2-typ_SF"/>
</dbReference>
<evidence type="ECO:0000259" key="2">
    <source>
        <dbReference type="PROSITE" id="PS50106"/>
    </source>
</evidence>
<feature type="active site" evidence="1">
    <location>
        <position position="233"/>
    </location>
</feature>
<comment type="caution">
    <text evidence="4">The sequence shown here is derived from an EMBL/GenBank/DDBJ whole genome shotgun (WGS) entry which is preliminary data.</text>
</comment>
<dbReference type="EMBL" id="LQYT01000073">
    <property type="protein sequence ID" value="KYD14331.1"/>
    <property type="molecule type" value="Genomic_DNA"/>
</dbReference>
<dbReference type="GO" id="GO:0006508">
    <property type="term" value="P:proteolysis"/>
    <property type="evidence" value="ECO:0007669"/>
    <property type="project" value="UniProtKB-KW"/>
</dbReference>
<keyword evidence="1" id="KW-0720">Serine protease</keyword>
<dbReference type="SUPFAM" id="SSF50156">
    <property type="entry name" value="PDZ domain-like"/>
    <property type="match status" value="1"/>
</dbReference>
<proteinExistence type="inferred from homology"/>
<dbReference type="InterPro" id="IPR014721">
    <property type="entry name" value="Ribsml_uS5_D2-typ_fold_subgr"/>
</dbReference>
<evidence type="ECO:0000256" key="1">
    <source>
        <dbReference type="PROSITE-ProRule" id="PRU01122"/>
    </source>
</evidence>
<dbReference type="InterPro" id="IPR008269">
    <property type="entry name" value="Lon_proteolytic"/>
</dbReference>
<dbReference type="InterPro" id="IPR027065">
    <property type="entry name" value="Lon_Prtase"/>
</dbReference>
<dbReference type="GO" id="GO:0004252">
    <property type="term" value="F:serine-type endopeptidase activity"/>
    <property type="evidence" value="ECO:0007669"/>
    <property type="project" value="UniProtKB-UniRule"/>
</dbReference>
<feature type="domain" description="PDZ" evidence="2">
    <location>
        <begin position="101"/>
        <end position="186"/>
    </location>
</feature>
<dbReference type="Pfam" id="PF05362">
    <property type="entry name" value="Lon_C"/>
    <property type="match status" value="1"/>
</dbReference>
<dbReference type="Proteomes" id="UP000075683">
    <property type="component" value="Unassembled WGS sequence"/>
</dbReference>
<dbReference type="GO" id="GO:0004176">
    <property type="term" value="F:ATP-dependent peptidase activity"/>
    <property type="evidence" value="ECO:0007669"/>
    <property type="project" value="UniProtKB-UniRule"/>
</dbReference>
<evidence type="ECO:0000313" key="4">
    <source>
        <dbReference type="EMBL" id="KYD14331.1"/>
    </source>
</evidence>
<dbReference type="GO" id="GO:0030163">
    <property type="term" value="P:protein catabolic process"/>
    <property type="evidence" value="ECO:0007669"/>
    <property type="project" value="InterPro"/>
</dbReference>